<sequence>TATDVNLNVHSTSEAPKYVGAHFGLLFSAVRAVLQPEPLVTYVLSIRYIKLHMMYFCGVEGGSSSTEVVILSSTGELLSTIVGPHVNQWFLGYPEAVKRILNLIEQALKKANLPTDTKLAAVGLALSGVDSEDNVRDCEMNFMASSQTVTDHVFACNDTFGTLYAATDKAGIVVIAGTGSTCRYIREDLSYERIGGYGYMLGDEASGFWITHRCMKLYVDDDEGLVKCPYDTEPVRKALFKHFSLRSNIDLLEPLYHFKKNEFSSLCKTFGEMGRNGDELCKHVFREAGYFLGAHVMAVLPKTDKAILEDPEGVSVICRGAVFKSWDLLKPGFEDRVMPDLKAGKPIRRLRLFMLNSSVAAGAALLAAHVCLKIQVPRHPDLSLMAEFNG</sequence>
<proteinExistence type="inferred from homology"/>
<dbReference type="Pfam" id="PF01869">
    <property type="entry name" value="BcrAD_BadFG"/>
    <property type="match status" value="1"/>
</dbReference>
<feature type="non-terminal residue" evidence="6">
    <location>
        <position position="1"/>
    </location>
</feature>
<dbReference type="InterPro" id="IPR039758">
    <property type="entry name" value="NAGK-like"/>
</dbReference>
<dbReference type="AlphaFoldDB" id="A0A0X3PDI1"/>
<evidence type="ECO:0000256" key="4">
    <source>
        <dbReference type="ARBA" id="ARBA00031123"/>
    </source>
</evidence>
<feature type="domain" description="ATPase BadF/BadG/BcrA/BcrD type" evidence="5">
    <location>
        <begin position="58"/>
        <end position="328"/>
    </location>
</feature>
<evidence type="ECO:0000259" key="5">
    <source>
        <dbReference type="Pfam" id="PF01869"/>
    </source>
</evidence>
<name>A0A0X3PDI1_SCHSO</name>
<organism evidence="6">
    <name type="scientific">Schistocephalus solidus</name>
    <name type="common">Tapeworm</name>
    <dbReference type="NCBI Taxonomy" id="70667"/>
    <lineage>
        <taxon>Eukaryota</taxon>
        <taxon>Metazoa</taxon>
        <taxon>Spiralia</taxon>
        <taxon>Lophotrochozoa</taxon>
        <taxon>Platyhelminthes</taxon>
        <taxon>Cestoda</taxon>
        <taxon>Eucestoda</taxon>
        <taxon>Diphyllobothriidea</taxon>
        <taxon>Diphyllobothriidae</taxon>
        <taxon>Schistocephalus</taxon>
    </lineage>
</organism>
<dbReference type="PANTHER" id="PTHR12862:SF0">
    <property type="entry name" value="N-ACETYL-D-GLUCOSAMINE KINASE"/>
    <property type="match status" value="1"/>
</dbReference>
<dbReference type="InterPro" id="IPR002731">
    <property type="entry name" value="ATPase_BadF"/>
</dbReference>
<keyword evidence="6" id="KW-0808">Transferase</keyword>
<evidence type="ECO:0000256" key="2">
    <source>
        <dbReference type="ARBA" id="ARBA00012122"/>
    </source>
</evidence>
<evidence type="ECO:0000256" key="3">
    <source>
        <dbReference type="ARBA" id="ARBA00014974"/>
    </source>
</evidence>
<dbReference type="SUPFAM" id="SSF53067">
    <property type="entry name" value="Actin-like ATPase domain"/>
    <property type="match status" value="2"/>
</dbReference>
<gene>
    <name evidence="6" type="primary">NAGK</name>
    <name evidence="6" type="ORF">TR89890</name>
</gene>
<evidence type="ECO:0000313" key="6">
    <source>
        <dbReference type="EMBL" id="JAP49975.1"/>
    </source>
</evidence>
<dbReference type="InterPro" id="IPR043129">
    <property type="entry name" value="ATPase_NBD"/>
</dbReference>
<dbReference type="GO" id="GO:0045127">
    <property type="term" value="F:N-acetylglucosamine kinase activity"/>
    <property type="evidence" value="ECO:0007669"/>
    <property type="project" value="UniProtKB-EC"/>
</dbReference>
<protein>
    <recommendedName>
        <fullName evidence="3">N-acetyl-D-glucosamine kinase</fullName>
        <ecNumber evidence="2">2.7.1.59</ecNumber>
    </recommendedName>
    <alternativeName>
        <fullName evidence="4">GlcNAc kinase</fullName>
    </alternativeName>
</protein>
<evidence type="ECO:0000256" key="1">
    <source>
        <dbReference type="ARBA" id="ARBA00006198"/>
    </source>
</evidence>
<comment type="similarity">
    <text evidence="1">Belongs to the eukaryotic-type N-acetylglucosamine kinase family.</text>
</comment>
<dbReference type="EC" id="2.7.1.59" evidence="2"/>
<dbReference type="Gene3D" id="3.30.420.40">
    <property type="match status" value="1"/>
</dbReference>
<reference evidence="6" key="1">
    <citation type="submission" date="2016-01" db="EMBL/GenBank/DDBJ databases">
        <title>Reference transcriptome for the parasite Schistocephalus solidus: insights into the molecular evolution of parasitism.</title>
        <authorList>
            <person name="Hebert F.O."/>
            <person name="Grambauer S."/>
            <person name="Barber I."/>
            <person name="Landry C.R."/>
            <person name="Aubin-Horth N."/>
        </authorList>
    </citation>
    <scope>NUCLEOTIDE SEQUENCE</scope>
</reference>
<keyword evidence="6" id="KW-0418">Kinase</keyword>
<dbReference type="PANTHER" id="PTHR12862">
    <property type="entry name" value="BADF TYPE ATPASE DOMAIN-CONTAINING PROTEIN"/>
    <property type="match status" value="1"/>
</dbReference>
<accession>A0A0X3PDI1</accession>
<dbReference type="EMBL" id="GEEE01013250">
    <property type="protein sequence ID" value="JAP49975.1"/>
    <property type="molecule type" value="Transcribed_RNA"/>
</dbReference>